<protein>
    <submittedName>
        <fullName evidence="2">Uncharacterized protein</fullName>
    </submittedName>
</protein>
<keyword evidence="3" id="KW-1185">Reference proteome</keyword>
<feature type="region of interest" description="Disordered" evidence="1">
    <location>
        <begin position="13"/>
        <end position="40"/>
    </location>
</feature>
<dbReference type="Proteomes" id="UP000016608">
    <property type="component" value="Unassembled WGS sequence"/>
</dbReference>
<comment type="caution">
    <text evidence="2">The sequence shown here is derived from an EMBL/GenBank/DDBJ whole genome shotgun (WGS) entry which is preliminary data.</text>
</comment>
<dbReference type="HOGENOM" id="CLU_3289882_0_0_9"/>
<accession>U2P7K7</accession>
<evidence type="ECO:0000313" key="2">
    <source>
        <dbReference type="EMBL" id="ERK46455.1"/>
    </source>
</evidence>
<reference evidence="2 3" key="1">
    <citation type="submission" date="2013-06" db="EMBL/GenBank/DDBJ databases">
        <authorList>
            <person name="Weinstock G."/>
            <person name="Sodergren E."/>
            <person name="Lobos E.A."/>
            <person name="Fulton L."/>
            <person name="Fulton R."/>
            <person name="Courtney L."/>
            <person name="Fronick C."/>
            <person name="O'Laughlin M."/>
            <person name="Godfrey J."/>
            <person name="Wilson R.M."/>
            <person name="Miner T."/>
            <person name="Farmer C."/>
            <person name="Delehaunty K."/>
            <person name="Cordes M."/>
            <person name="Minx P."/>
            <person name="Tomlinson C."/>
            <person name="Chen J."/>
            <person name="Wollam A."/>
            <person name="Pepin K.H."/>
            <person name="Bhonagiri V."/>
            <person name="Zhang X."/>
            <person name="Warren W."/>
            <person name="Mitreva M."/>
            <person name="Mardis E.R."/>
            <person name="Wilson R.K."/>
        </authorList>
    </citation>
    <scope>NUCLEOTIDE SEQUENCE [LARGE SCALE GENOMIC DNA]</scope>
    <source>
        <strain evidence="2 3">ATCC 29099</strain>
    </source>
</reference>
<evidence type="ECO:0000313" key="3">
    <source>
        <dbReference type="Proteomes" id="UP000016608"/>
    </source>
</evidence>
<dbReference type="PATRIC" id="fig|1256908.3.peg.1623"/>
<dbReference type="AlphaFoldDB" id="U2P7K7"/>
<sequence>MSALHGIEEAKALLQNSNKGKKQIMNKKKKMSHSKNIKLM</sequence>
<proteinExistence type="predicted"/>
<dbReference type="EMBL" id="AWVJ01000105">
    <property type="protein sequence ID" value="ERK46455.1"/>
    <property type="molecule type" value="Genomic_DNA"/>
</dbReference>
<gene>
    <name evidence="2" type="ORF">HMPREF0373_01745</name>
</gene>
<name>U2P7K7_EUBRA</name>
<evidence type="ECO:0000256" key="1">
    <source>
        <dbReference type="SAM" id="MobiDB-lite"/>
    </source>
</evidence>
<feature type="compositionally biased region" description="Basic residues" evidence="1">
    <location>
        <begin position="19"/>
        <end position="40"/>
    </location>
</feature>
<organism evidence="2 3">
    <name type="scientific">Eubacterium ramulus ATCC 29099</name>
    <dbReference type="NCBI Taxonomy" id="1256908"/>
    <lineage>
        <taxon>Bacteria</taxon>
        <taxon>Bacillati</taxon>
        <taxon>Bacillota</taxon>
        <taxon>Clostridia</taxon>
        <taxon>Eubacteriales</taxon>
        <taxon>Eubacteriaceae</taxon>
        <taxon>Eubacterium</taxon>
    </lineage>
</organism>